<proteinExistence type="predicted"/>
<keyword evidence="1" id="KW-0946">Virion</keyword>
<comment type="caution">
    <text evidence="1">The sequence shown here is derived from an EMBL/GenBank/DDBJ whole genome shotgun (WGS) entry which is preliminary data.</text>
</comment>
<dbReference type="EMBL" id="JAUSUO010000005">
    <property type="protein sequence ID" value="MDQ0343613.1"/>
    <property type="molecule type" value="Genomic_DNA"/>
</dbReference>
<evidence type="ECO:0000313" key="1">
    <source>
        <dbReference type="EMBL" id="MDQ0343613.1"/>
    </source>
</evidence>
<dbReference type="Proteomes" id="UP001232343">
    <property type="component" value="Unassembled WGS sequence"/>
</dbReference>
<protein>
    <submittedName>
        <fullName evidence="1">Spore coat protein Z</fullName>
    </submittedName>
</protein>
<reference evidence="1 2" key="1">
    <citation type="submission" date="2023-07" db="EMBL/GenBank/DDBJ databases">
        <title>Genomic Encyclopedia of Type Strains, Phase IV (KMG-IV): sequencing the most valuable type-strain genomes for metagenomic binning, comparative biology and taxonomic classification.</title>
        <authorList>
            <person name="Goeker M."/>
        </authorList>
    </citation>
    <scope>NUCLEOTIDE SEQUENCE [LARGE SCALE GENOMIC DNA]</scope>
    <source>
        <strain evidence="1 2">DSM 27848</strain>
    </source>
</reference>
<gene>
    <name evidence="1" type="ORF">J2S14_002428</name>
</gene>
<name>A0ABU0D5C3_9BACI</name>
<keyword evidence="1" id="KW-0167">Capsid protein</keyword>
<keyword evidence="2" id="KW-1185">Reference proteome</keyword>
<evidence type="ECO:0000313" key="2">
    <source>
        <dbReference type="Proteomes" id="UP001232343"/>
    </source>
</evidence>
<organism evidence="1 2">
    <name type="scientific">Lederbergia wuyishanensis</name>
    <dbReference type="NCBI Taxonomy" id="1347903"/>
    <lineage>
        <taxon>Bacteria</taxon>
        <taxon>Bacillati</taxon>
        <taxon>Bacillota</taxon>
        <taxon>Bacilli</taxon>
        <taxon>Bacillales</taxon>
        <taxon>Bacillaceae</taxon>
        <taxon>Lederbergia</taxon>
    </lineage>
</organism>
<accession>A0ABU0D5C3</accession>
<sequence length="145" mass="16822">MPNQNKRHTIYYSLVELKAMQDLLTESSSKYFGNNLSDLIGVDTIPFIMYTNNGLFNRIGRDTTKNETFVTNYFRIESIDEESRTATISLLRPFDIHGKNTLSIDDLIVLKKTSSQTNIELSQIKAIQPLDIDYIKRKIIIEQKW</sequence>
<dbReference type="RefSeq" id="WP_244683440.1">
    <property type="nucleotide sequence ID" value="NZ_JALIRM010000018.1"/>
</dbReference>